<name>A0A7W9WUI0_9BURK</name>
<organism evidence="1 2">
    <name type="scientific">Paraburkholderia bannensis</name>
    <dbReference type="NCBI Taxonomy" id="765414"/>
    <lineage>
        <taxon>Bacteria</taxon>
        <taxon>Pseudomonadati</taxon>
        <taxon>Pseudomonadota</taxon>
        <taxon>Betaproteobacteria</taxon>
        <taxon>Burkholderiales</taxon>
        <taxon>Burkholderiaceae</taxon>
        <taxon>Paraburkholderia</taxon>
    </lineage>
</organism>
<evidence type="ECO:0000313" key="2">
    <source>
        <dbReference type="Proteomes" id="UP000571554"/>
    </source>
</evidence>
<keyword evidence="2" id="KW-1185">Reference proteome</keyword>
<sequence>MNEPDYLAHLHELWARAGHACTPPEPRFRGSRAQGQALRRYMVNPSIHTNTIKKESA</sequence>
<gene>
    <name evidence="1" type="ORF">F4827_006300</name>
</gene>
<evidence type="ECO:0000313" key="1">
    <source>
        <dbReference type="EMBL" id="MBB6106425.1"/>
    </source>
</evidence>
<reference evidence="1 2" key="1">
    <citation type="submission" date="2020-08" db="EMBL/GenBank/DDBJ databases">
        <title>Above-ground endophytic microbial communities from plants in different locations in the United States.</title>
        <authorList>
            <person name="Frank C."/>
        </authorList>
    </citation>
    <scope>NUCLEOTIDE SEQUENCE [LARGE SCALE GENOMIC DNA]</scope>
    <source>
        <strain evidence="1 2">WP4_2_2</strain>
    </source>
</reference>
<dbReference type="EMBL" id="JACHBW010000026">
    <property type="protein sequence ID" value="MBB6106425.1"/>
    <property type="molecule type" value="Genomic_DNA"/>
</dbReference>
<dbReference type="AlphaFoldDB" id="A0A7W9WUI0"/>
<accession>A0A7W9WUI0</accession>
<proteinExistence type="predicted"/>
<dbReference type="Proteomes" id="UP000571554">
    <property type="component" value="Unassembled WGS sequence"/>
</dbReference>
<comment type="caution">
    <text evidence="1">The sequence shown here is derived from an EMBL/GenBank/DDBJ whole genome shotgun (WGS) entry which is preliminary data.</text>
</comment>
<protein>
    <submittedName>
        <fullName evidence="1">Uncharacterized protein</fullName>
    </submittedName>
</protein>
<dbReference type="RefSeq" id="WP_221303878.1">
    <property type="nucleotide sequence ID" value="NZ_JACHBW010000026.1"/>
</dbReference>